<evidence type="ECO:0000256" key="1">
    <source>
        <dbReference type="SAM" id="MobiDB-lite"/>
    </source>
</evidence>
<feature type="domain" description="SEA" evidence="2">
    <location>
        <begin position="574"/>
        <end position="637"/>
    </location>
</feature>
<reference evidence="3 4" key="1">
    <citation type="submission" date="2018-04" db="EMBL/GenBank/DDBJ databases">
        <title>The genome of golden apple snail Pomacea canaliculata provides insight into stress tolerance and invasive adaptation.</title>
        <authorList>
            <person name="Liu C."/>
            <person name="Liu B."/>
            <person name="Ren Y."/>
            <person name="Zhang Y."/>
            <person name="Wang H."/>
            <person name="Li S."/>
            <person name="Jiang F."/>
            <person name="Yin L."/>
            <person name="Zhang G."/>
            <person name="Qian W."/>
            <person name="Fan W."/>
        </authorList>
    </citation>
    <scope>NUCLEOTIDE SEQUENCE [LARGE SCALE GENOMIC DNA]</scope>
    <source>
        <strain evidence="3">SZHN2017</strain>
        <tissue evidence="3">Muscle</tissue>
    </source>
</reference>
<evidence type="ECO:0000313" key="4">
    <source>
        <dbReference type="Proteomes" id="UP000245119"/>
    </source>
</evidence>
<dbReference type="Pfam" id="PF01390">
    <property type="entry name" value="SEA"/>
    <property type="match status" value="2"/>
</dbReference>
<feature type="region of interest" description="Disordered" evidence="1">
    <location>
        <begin position="407"/>
        <end position="436"/>
    </location>
</feature>
<dbReference type="InterPro" id="IPR036364">
    <property type="entry name" value="SEA_dom_sf"/>
</dbReference>
<gene>
    <name evidence="3" type="ORF">C0Q70_21242</name>
</gene>
<evidence type="ECO:0000313" key="3">
    <source>
        <dbReference type="EMBL" id="PVD18692.1"/>
    </source>
</evidence>
<feature type="domain" description="SEA" evidence="2">
    <location>
        <begin position="83"/>
        <end position="205"/>
    </location>
</feature>
<organism evidence="3 4">
    <name type="scientific">Pomacea canaliculata</name>
    <name type="common">Golden apple snail</name>
    <dbReference type="NCBI Taxonomy" id="400727"/>
    <lineage>
        <taxon>Eukaryota</taxon>
        <taxon>Metazoa</taxon>
        <taxon>Spiralia</taxon>
        <taxon>Lophotrochozoa</taxon>
        <taxon>Mollusca</taxon>
        <taxon>Gastropoda</taxon>
        <taxon>Caenogastropoda</taxon>
        <taxon>Architaenioglossa</taxon>
        <taxon>Ampullarioidea</taxon>
        <taxon>Ampullariidae</taxon>
        <taxon>Pomacea</taxon>
    </lineage>
</organism>
<comment type="caution">
    <text evidence="3">The sequence shown here is derived from an EMBL/GenBank/DDBJ whole genome shotgun (WGS) entry which is preliminary data.</text>
</comment>
<dbReference type="SUPFAM" id="SSF82671">
    <property type="entry name" value="SEA domain"/>
    <property type="match status" value="3"/>
</dbReference>
<evidence type="ECO:0000259" key="2">
    <source>
        <dbReference type="PROSITE" id="PS50024"/>
    </source>
</evidence>
<accession>A0A2T7NC21</accession>
<keyword evidence="4" id="KW-1185">Reference proteome</keyword>
<dbReference type="AlphaFoldDB" id="A0A2T7NC21"/>
<protein>
    <recommendedName>
        <fullName evidence="2">SEA domain-containing protein</fullName>
    </recommendedName>
</protein>
<dbReference type="Proteomes" id="UP000245119">
    <property type="component" value="Linkage Group LG14"/>
</dbReference>
<sequence>MSNVCVLKNLVNRTEQDTVSFTLLFGGLDTRPLQQGLIYILMTGARSLVWYGQPLKMIGPLVVSPYHVTSDLRPVNRTERPANVTYFSVTLPVFNLTLTPALSDPRSALFMNISSQFCGDMSRFYRQTSLSNLFLNCTVLGFRPKPTRIDFRIGFLGDGWPGIDESPRMVIESFAPSMYYWLWHLYKVGALQVILDQLTANGLELHTSLQVVNLTYSSALGDPGSAVSLHHSVLFCRDVEKFYLQSSYAGRFHGCGVKSFTPDPVMVHFFLTFKGTNLNSLTSSHLEVIRGFADKVSWAGWLAYRVGELLVLPEEQLHSLYPTNISIAPTPTFSPTSPSTSTTSAADAAKAVIRGDLYRLQHSVDLLNPDSQTFRQLQHHFCHDVRYSGLCTSPSCTSVNKHQTQLQQASDTTTTLQTSDTTTTQHTSDTATTQHTSDTTAQVDRVYLSSILFLTYRGCEIRSFSFFPDQVVFHLYFDTRLSDDLKHAIVYVLDTDSPKVNLTESTTQRMEVLHLGDLYLKWRLINLDPHDGMFPTPLPTLSPSSTSTTTLMSSLVTSVTSGLPDTTPAPSTPVPEKGQVPLTYLLYNFTYVPDLDNPTSDLFETLERRLCLEVQEIFKASQVFYLLYAGCSIEKFG</sequence>
<dbReference type="PROSITE" id="PS50024">
    <property type="entry name" value="SEA"/>
    <property type="match status" value="2"/>
</dbReference>
<dbReference type="Gene3D" id="3.30.70.960">
    <property type="entry name" value="SEA domain"/>
    <property type="match status" value="3"/>
</dbReference>
<proteinExistence type="predicted"/>
<dbReference type="OrthoDB" id="6148570at2759"/>
<name>A0A2T7NC21_POMCA</name>
<dbReference type="EMBL" id="PZQS01000014">
    <property type="protein sequence ID" value="PVD18692.1"/>
    <property type="molecule type" value="Genomic_DNA"/>
</dbReference>
<dbReference type="InterPro" id="IPR000082">
    <property type="entry name" value="SEA_dom"/>
</dbReference>